<protein>
    <submittedName>
        <fullName evidence="3">Uncharacterized protein</fullName>
    </submittedName>
</protein>
<reference evidence="3" key="1">
    <citation type="submission" date="2021-01" db="EMBL/GenBank/DDBJ databases">
        <authorList>
            <person name="Corre E."/>
            <person name="Pelletier E."/>
            <person name="Niang G."/>
            <person name="Scheremetjew M."/>
            <person name="Finn R."/>
            <person name="Kale V."/>
            <person name="Holt S."/>
            <person name="Cochrane G."/>
            <person name="Meng A."/>
            <person name="Brown T."/>
            <person name="Cohen L."/>
        </authorList>
    </citation>
    <scope>NUCLEOTIDE SEQUENCE</scope>
    <source>
        <strain evidence="3">CCMP1258.1</strain>
    </source>
</reference>
<organism evidence="3">
    <name type="scientific">Bigelowiella natans</name>
    <name type="common">Pedinomonas minutissima</name>
    <name type="synonym">Chlorarachnion sp. (strain CCMP621)</name>
    <dbReference type="NCBI Taxonomy" id="227086"/>
    <lineage>
        <taxon>Eukaryota</taxon>
        <taxon>Sar</taxon>
        <taxon>Rhizaria</taxon>
        <taxon>Cercozoa</taxon>
        <taxon>Chlorarachniophyceae</taxon>
        <taxon>Bigelowiella</taxon>
    </lineage>
</organism>
<evidence type="ECO:0000313" key="3">
    <source>
        <dbReference type="EMBL" id="CAD9575879.1"/>
    </source>
</evidence>
<dbReference type="EMBL" id="HBHA01000149">
    <property type="protein sequence ID" value="CAD9575879.1"/>
    <property type="molecule type" value="Transcribed_RNA"/>
</dbReference>
<gene>
    <name evidence="3" type="ORF">BIGN1055_LOCUS102</name>
</gene>
<accession>A0A6U3E3Q9</accession>
<feature type="transmembrane region" description="Helical" evidence="2">
    <location>
        <begin position="56"/>
        <end position="75"/>
    </location>
</feature>
<evidence type="ECO:0000256" key="2">
    <source>
        <dbReference type="SAM" id="Phobius"/>
    </source>
</evidence>
<sequence length="108" mass="12391">MAFNDLCECLYSFIQRQMREVNGVIESNNGHTVFTDRGFSSASEAFSLPQNNNVEVSNTMIVTTVFIGLMITMLLTMRGSNNQIEDPSTQKPQRDREFDEKKDRDFLQ</sequence>
<dbReference type="AlphaFoldDB" id="A0A6U3E3Q9"/>
<feature type="compositionally biased region" description="Polar residues" evidence="1">
    <location>
        <begin position="81"/>
        <end position="91"/>
    </location>
</feature>
<keyword evidence="2" id="KW-0812">Transmembrane</keyword>
<keyword evidence="2" id="KW-1133">Transmembrane helix</keyword>
<feature type="region of interest" description="Disordered" evidence="1">
    <location>
        <begin position="81"/>
        <end position="108"/>
    </location>
</feature>
<proteinExistence type="predicted"/>
<name>A0A6U3E3Q9_BIGNA</name>
<feature type="compositionally biased region" description="Basic and acidic residues" evidence="1">
    <location>
        <begin position="92"/>
        <end position="108"/>
    </location>
</feature>
<keyword evidence="2" id="KW-0472">Membrane</keyword>
<evidence type="ECO:0000256" key="1">
    <source>
        <dbReference type="SAM" id="MobiDB-lite"/>
    </source>
</evidence>